<dbReference type="OMA" id="SRIIWEN"/>
<dbReference type="InterPro" id="IPR012337">
    <property type="entry name" value="RNaseH-like_sf"/>
</dbReference>
<feature type="domain" description="RNase H type-1" evidence="1">
    <location>
        <begin position="233"/>
        <end position="359"/>
    </location>
</feature>
<dbReference type="Pfam" id="PF13456">
    <property type="entry name" value="RVT_3"/>
    <property type="match status" value="1"/>
</dbReference>
<dbReference type="EMBL" id="MVGT01002984">
    <property type="protein sequence ID" value="OVA05872.1"/>
    <property type="molecule type" value="Genomic_DNA"/>
</dbReference>
<dbReference type="CDD" id="cd06222">
    <property type="entry name" value="RNase_H_like"/>
    <property type="match status" value="1"/>
</dbReference>
<dbReference type="Gene3D" id="3.30.420.10">
    <property type="entry name" value="Ribonuclease H-like superfamily/Ribonuclease H"/>
    <property type="match status" value="1"/>
</dbReference>
<proteinExistence type="predicted"/>
<gene>
    <name evidence="2" type="ORF">BVC80_1701g3</name>
</gene>
<dbReference type="PANTHER" id="PTHR47723">
    <property type="entry name" value="OS05G0353850 PROTEIN"/>
    <property type="match status" value="1"/>
</dbReference>
<keyword evidence="3" id="KW-1185">Reference proteome</keyword>
<comment type="caution">
    <text evidence="2">The sequence shown here is derived from an EMBL/GenBank/DDBJ whole genome shotgun (WGS) entry which is preliminary data.</text>
</comment>
<dbReference type="InterPro" id="IPR053151">
    <property type="entry name" value="RNase_H-like"/>
</dbReference>
<dbReference type="AlphaFoldDB" id="A0A200Q609"/>
<dbReference type="InterPro" id="IPR044730">
    <property type="entry name" value="RNase_H-like_dom_plant"/>
</dbReference>
<dbReference type="InterPro" id="IPR002156">
    <property type="entry name" value="RNaseH_domain"/>
</dbReference>
<dbReference type="OrthoDB" id="1906820at2759"/>
<evidence type="ECO:0000313" key="3">
    <source>
        <dbReference type="Proteomes" id="UP000195402"/>
    </source>
</evidence>
<evidence type="ECO:0000259" key="1">
    <source>
        <dbReference type="PROSITE" id="PS50879"/>
    </source>
</evidence>
<reference evidence="2 3" key="1">
    <citation type="journal article" date="2017" name="Mol. Plant">
        <title>The Genome of Medicinal Plant Macleaya cordata Provides New Insights into Benzylisoquinoline Alkaloids Metabolism.</title>
        <authorList>
            <person name="Liu X."/>
            <person name="Liu Y."/>
            <person name="Huang P."/>
            <person name="Ma Y."/>
            <person name="Qing Z."/>
            <person name="Tang Q."/>
            <person name="Cao H."/>
            <person name="Cheng P."/>
            <person name="Zheng Y."/>
            <person name="Yuan Z."/>
            <person name="Zhou Y."/>
            <person name="Liu J."/>
            <person name="Tang Z."/>
            <person name="Zhuo Y."/>
            <person name="Zhang Y."/>
            <person name="Yu L."/>
            <person name="Huang J."/>
            <person name="Yang P."/>
            <person name="Peng Q."/>
            <person name="Zhang J."/>
            <person name="Jiang W."/>
            <person name="Zhang Z."/>
            <person name="Lin K."/>
            <person name="Ro D.K."/>
            <person name="Chen X."/>
            <person name="Xiong X."/>
            <person name="Shang Y."/>
            <person name="Huang S."/>
            <person name="Zeng J."/>
        </authorList>
    </citation>
    <scope>NUCLEOTIDE SEQUENCE [LARGE SCALE GENOMIC DNA]</scope>
    <source>
        <strain evidence="3">cv. BLH2017</strain>
        <tissue evidence="2">Root</tissue>
    </source>
</reference>
<evidence type="ECO:0000313" key="2">
    <source>
        <dbReference type="EMBL" id="OVA05872.1"/>
    </source>
</evidence>
<dbReference type="InterPro" id="IPR036397">
    <property type="entry name" value="RNaseH_sf"/>
</dbReference>
<dbReference type="InterPro" id="IPR026960">
    <property type="entry name" value="RVT-Znf"/>
</dbReference>
<organism evidence="2 3">
    <name type="scientific">Macleaya cordata</name>
    <name type="common">Five-seeded plume-poppy</name>
    <name type="synonym">Bocconia cordata</name>
    <dbReference type="NCBI Taxonomy" id="56857"/>
    <lineage>
        <taxon>Eukaryota</taxon>
        <taxon>Viridiplantae</taxon>
        <taxon>Streptophyta</taxon>
        <taxon>Embryophyta</taxon>
        <taxon>Tracheophyta</taxon>
        <taxon>Spermatophyta</taxon>
        <taxon>Magnoliopsida</taxon>
        <taxon>Ranunculales</taxon>
        <taxon>Papaveraceae</taxon>
        <taxon>Papaveroideae</taxon>
        <taxon>Macleaya</taxon>
    </lineage>
</organism>
<dbReference type="Pfam" id="PF13966">
    <property type="entry name" value="zf-RVT"/>
    <property type="match status" value="1"/>
</dbReference>
<dbReference type="GO" id="GO:0003676">
    <property type="term" value="F:nucleic acid binding"/>
    <property type="evidence" value="ECO:0007669"/>
    <property type="project" value="InterPro"/>
</dbReference>
<protein>
    <submittedName>
        <fullName evidence="2">Ribonuclease H domain</fullName>
    </submittedName>
</protein>
<name>A0A200Q609_MACCD</name>
<dbReference type="Proteomes" id="UP000195402">
    <property type="component" value="Unassembled WGS sequence"/>
</dbReference>
<dbReference type="GO" id="GO:0004523">
    <property type="term" value="F:RNA-DNA hybrid ribonuclease activity"/>
    <property type="evidence" value="ECO:0007669"/>
    <property type="project" value="InterPro"/>
</dbReference>
<dbReference type="SUPFAM" id="SSF53098">
    <property type="entry name" value="Ribonuclease H-like"/>
    <property type="match status" value="1"/>
</dbReference>
<dbReference type="InParanoid" id="A0A200Q609"/>
<dbReference type="PANTHER" id="PTHR47723:SF19">
    <property type="entry name" value="POLYNUCLEOTIDYL TRANSFERASE, RIBONUCLEASE H-LIKE SUPERFAMILY PROTEIN"/>
    <property type="match status" value="1"/>
</dbReference>
<dbReference type="PROSITE" id="PS50879">
    <property type="entry name" value="RNASE_H_1"/>
    <property type="match status" value="1"/>
</dbReference>
<sequence>MILQKIGIDTNSLPIPSEEFDTRVWSLTTSGSFTVASSLDLIRDHFPKVPWSKWVWKACIHPRLSYQVWKILNGSCATDDIIKKCGVQLASRCVFCECQEEEIDHIIWTCRFSMEIWDWIHNLFHLQRGQDFIEILKKASSQSEAVSQAWSVAIMSVMVELWYARNRAVYDGTKPTYAKIKARVLNCISSSSCRIKGMMFNSTNDLVLLTNIGIGARPVKSFSIKYCRWFPPPTHVTKICCDGAARGNPGQAGAGIIIRDHNSSTLATIAMGLGNCSNFTAEVAAILLGIEWAVENHKVNIWVVSDSMAAIKAFKDNKIPWFARNRWNSVKNLFQQMKFSHSFREVNFAADALAKQGSFLPSGQIISSNGRLETLAIENPDQTYYRLI</sequence>
<accession>A0A200Q609</accession>